<keyword evidence="5" id="KW-0808">Transferase</keyword>
<dbReference type="Proteomes" id="UP000663836">
    <property type="component" value="Unassembled WGS sequence"/>
</dbReference>
<evidence type="ECO:0000259" key="10">
    <source>
        <dbReference type="PROSITE" id="PS50003"/>
    </source>
</evidence>
<dbReference type="PROSITE" id="PS50003">
    <property type="entry name" value="PH_DOMAIN"/>
    <property type="match status" value="1"/>
</dbReference>
<dbReference type="InterPro" id="IPR017892">
    <property type="entry name" value="Pkinase_C"/>
</dbReference>
<keyword evidence="22" id="KW-1185">Reference proteome</keyword>
<dbReference type="SMART" id="SM00220">
    <property type="entry name" value="S_TKc"/>
    <property type="match status" value="1"/>
</dbReference>
<dbReference type="PROSITE" id="PS00108">
    <property type="entry name" value="PROTEIN_KINASE_ST"/>
    <property type="match status" value="1"/>
</dbReference>
<dbReference type="EMBL" id="CAJNOO010000321">
    <property type="protein sequence ID" value="CAF0905158.1"/>
    <property type="molecule type" value="Genomic_DNA"/>
</dbReference>
<evidence type="ECO:0000313" key="22">
    <source>
        <dbReference type="Proteomes" id="UP000663870"/>
    </source>
</evidence>
<dbReference type="Gene3D" id="3.30.200.20">
    <property type="entry name" value="Phosphorylase Kinase, domain 1"/>
    <property type="match status" value="1"/>
</dbReference>
<evidence type="ECO:0000313" key="17">
    <source>
        <dbReference type="EMBL" id="CAF1087196.1"/>
    </source>
</evidence>
<dbReference type="Pfam" id="PF00433">
    <property type="entry name" value="Pkinase_C"/>
    <property type="match status" value="1"/>
</dbReference>
<evidence type="ECO:0000259" key="12">
    <source>
        <dbReference type="PROSITE" id="PS51285"/>
    </source>
</evidence>
<dbReference type="SUPFAM" id="SSF50729">
    <property type="entry name" value="PH domain-like"/>
    <property type="match status" value="1"/>
</dbReference>
<dbReference type="FunFam" id="3.30.200.20:FF:000042">
    <property type="entry name" value="Aurora kinase A"/>
    <property type="match status" value="1"/>
</dbReference>
<evidence type="ECO:0000256" key="2">
    <source>
        <dbReference type="ARBA" id="ARBA00012513"/>
    </source>
</evidence>
<evidence type="ECO:0000256" key="9">
    <source>
        <dbReference type="PROSITE-ProRule" id="PRU10141"/>
    </source>
</evidence>
<dbReference type="InterPro" id="IPR011009">
    <property type="entry name" value="Kinase-like_dom_sf"/>
</dbReference>
<feature type="binding site" evidence="9">
    <location>
        <position position="198"/>
    </location>
    <ligand>
        <name>ATP</name>
        <dbReference type="ChEBI" id="CHEBI:30616"/>
    </ligand>
</feature>
<evidence type="ECO:0000313" key="15">
    <source>
        <dbReference type="EMBL" id="CAF0903647.1"/>
    </source>
</evidence>
<dbReference type="SUPFAM" id="SSF56112">
    <property type="entry name" value="Protein kinase-like (PK-like)"/>
    <property type="match status" value="1"/>
</dbReference>
<evidence type="ECO:0000313" key="20">
    <source>
        <dbReference type="EMBL" id="CAF3686848.1"/>
    </source>
</evidence>
<evidence type="ECO:0000256" key="3">
    <source>
        <dbReference type="ARBA" id="ARBA00022527"/>
    </source>
</evidence>
<evidence type="ECO:0000256" key="4">
    <source>
        <dbReference type="ARBA" id="ARBA00022553"/>
    </source>
</evidence>
<dbReference type="EMBL" id="CAJOBD010000884">
    <property type="protein sequence ID" value="CAF3731989.1"/>
    <property type="molecule type" value="Genomic_DNA"/>
</dbReference>
<keyword evidence="8 9" id="KW-0067">ATP-binding</keyword>
<evidence type="ECO:0000256" key="7">
    <source>
        <dbReference type="ARBA" id="ARBA00022777"/>
    </source>
</evidence>
<dbReference type="Proteomes" id="UP000663874">
    <property type="component" value="Unassembled WGS sequence"/>
</dbReference>
<dbReference type="PROSITE" id="PS51285">
    <property type="entry name" value="AGC_KINASE_CTER"/>
    <property type="match status" value="1"/>
</dbReference>
<evidence type="ECO:0000256" key="6">
    <source>
        <dbReference type="ARBA" id="ARBA00022741"/>
    </source>
</evidence>
<dbReference type="Proteomes" id="UP000663870">
    <property type="component" value="Unassembled WGS sequence"/>
</dbReference>
<dbReference type="Pfam" id="PF00169">
    <property type="entry name" value="PH"/>
    <property type="match status" value="1"/>
</dbReference>
<dbReference type="EMBL" id="CAJNOU010000782">
    <property type="protein sequence ID" value="CAF1087196.1"/>
    <property type="molecule type" value="Genomic_DNA"/>
</dbReference>
<dbReference type="FunFam" id="2.30.29.30:FF:000027">
    <property type="entry name" value="Non-specific serine/threonine protein kinase"/>
    <property type="match status" value="1"/>
</dbReference>
<keyword evidence="4" id="KW-0597">Phosphoprotein</keyword>
<dbReference type="Proteomes" id="UP000663854">
    <property type="component" value="Unassembled WGS sequence"/>
</dbReference>
<dbReference type="PROSITE" id="PS00107">
    <property type="entry name" value="PROTEIN_KINASE_ATP"/>
    <property type="match status" value="1"/>
</dbReference>
<feature type="domain" description="Protein kinase" evidence="11">
    <location>
        <begin position="169"/>
        <end position="427"/>
    </location>
</feature>
<dbReference type="Gene3D" id="1.10.510.10">
    <property type="entry name" value="Transferase(Phosphotransferase) domain 1"/>
    <property type="match status" value="1"/>
</dbReference>
<evidence type="ECO:0000313" key="21">
    <source>
        <dbReference type="EMBL" id="CAF3731989.1"/>
    </source>
</evidence>
<dbReference type="InterPro" id="IPR000719">
    <property type="entry name" value="Prot_kinase_dom"/>
</dbReference>
<dbReference type="GO" id="GO:0004674">
    <property type="term" value="F:protein serine/threonine kinase activity"/>
    <property type="evidence" value="ECO:0007669"/>
    <property type="project" value="UniProtKB-KW"/>
</dbReference>
<dbReference type="PANTHER" id="PTHR24351">
    <property type="entry name" value="RIBOSOMAL PROTEIN S6 KINASE"/>
    <property type="match status" value="1"/>
</dbReference>
<dbReference type="PROSITE" id="PS50011">
    <property type="entry name" value="PROTEIN_KINASE_DOM"/>
    <property type="match status" value="1"/>
</dbReference>
<dbReference type="OrthoDB" id="63267at2759"/>
<dbReference type="EMBL" id="CAJOBE010000805">
    <property type="protein sequence ID" value="CAF3686848.1"/>
    <property type="molecule type" value="Genomic_DNA"/>
</dbReference>
<evidence type="ECO:0000256" key="8">
    <source>
        <dbReference type="ARBA" id="ARBA00022840"/>
    </source>
</evidence>
<evidence type="ECO:0000256" key="5">
    <source>
        <dbReference type="ARBA" id="ARBA00022679"/>
    </source>
</evidence>
<sequence length="669" mass="76844">MQPVTKNSSQPRRSTEFITSSLPAYKCGWLYKRGEHIKTWRPRYFFLFHDGHLYGYRKSPAVNDNQQEEPLNKFQVIDCSVVRQDKIKQNAFVIHFNQMKIERLFAAGSHQDREEWIAAIEIINRQTTPHLQRQLPTMKMVTDDDVDHTDNEYPSMNEVFARRPQINDFEYLKILGRGTFGKVVLCRERTTQRIFAMKMLRKSLVITNDEVVHTIGESKILRRIRHPFITNLICAFTTSDRLCLVMEYVNGGELFFHLNREKRFSEECTRFYVAEIACVIGYLHSKKVIYRDVKLENILLDRYGHIKLVDFGLCKTNVPFGQTTATFCGTPQYIAPEILRMTSYTNAIDWWGTGIVMYECLVGRLPFADGKGRDGLFQKILNHEPTYPPGLSPIALDLIQRFLKKEPTERIGSSIEDAHEVERHPFFCNIPFHLYEEKKIPPPFKPQLDSDIDTRYFDPEFTNQPICVTPPGSSDSINVLGTSDDAFDRFTYVGHDGLSHITSRSGISMVSSNAACSQSNIYLVDPDNYHKNQNVHNLPAQYSVSTMNIPSMGADTSPSSSSMIKSAISMQQLKGSTMNINNASNVLNDQQKMNMEQDQPQTQSISSIPEIYEQQLMHERLMCIQQMMASGQNFASMFNDDPHFAQQIMSYMAAAQQQNEPEVIEIMDE</sequence>
<evidence type="ECO:0000313" key="16">
    <source>
        <dbReference type="EMBL" id="CAF0905158.1"/>
    </source>
</evidence>
<evidence type="ECO:0000313" key="19">
    <source>
        <dbReference type="EMBL" id="CAF3642578.1"/>
    </source>
</evidence>
<dbReference type="Proteomes" id="UP000663889">
    <property type="component" value="Unassembled WGS sequence"/>
</dbReference>
<dbReference type="InterPro" id="IPR000961">
    <property type="entry name" value="AGC-kinase_C"/>
</dbReference>
<dbReference type="EMBL" id="CAJOAX010000735">
    <property type="protein sequence ID" value="CAF3642578.1"/>
    <property type="molecule type" value="Genomic_DNA"/>
</dbReference>
<reference evidence="16" key="1">
    <citation type="submission" date="2021-02" db="EMBL/GenBank/DDBJ databases">
        <authorList>
            <person name="Nowell W R."/>
        </authorList>
    </citation>
    <scope>NUCLEOTIDE SEQUENCE</scope>
</reference>
<dbReference type="InterPro" id="IPR001849">
    <property type="entry name" value="PH_domain"/>
</dbReference>
<name>A0A813ZYP5_9BILA</name>
<dbReference type="InterPro" id="IPR017441">
    <property type="entry name" value="Protein_kinase_ATP_BS"/>
</dbReference>
<comment type="similarity">
    <text evidence="1">Belongs to the protein kinase superfamily. AGC Ser/Thr protein kinase family. RAC subfamily.</text>
</comment>
<feature type="domain" description="PH" evidence="10">
    <location>
        <begin position="23"/>
        <end position="125"/>
    </location>
</feature>
<dbReference type="Pfam" id="PF00069">
    <property type="entry name" value="Pkinase"/>
    <property type="match status" value="1"/>
</dbReference>
<dbReference type="SMART" id="SM00133">
    <property type="entry name" value="S_TK_X"/>
    <property type="match status" value="1"/>
</dbReference>
<protein>
    <recommendedName>
        <fullName evidence="2">non-specific serine/threonine protein kinase</fullName>
        <ecNumber evidence="2">2.7.11.1</ecNumber>
    </recommendedName>
</protein>
<evidence type="ECO:0000313" key="14">
    <source>
        <dbReference type="EMBL" id="CAF0899427.1"/>
    </source>
</evidence>
<accession>A0A813ZYP5</accession>
<evidence type="ECO:0000259" key="11">
    <source>
        <dbReference type="PROSITE" id="PS50011"/>
    </source>
</evidence>
<dbReference type="FunFam" id="1.10.510.10:FF:000008">
    <property type="entry name" value="Non-specific serine/threonine protein kinase"/>
    <property type="match status" value="1"/>
</dbReference>
<dbReference type="EMBL" id="CAJNOL010000169">
    <property type="protein sequence ID" value="CAF0903647.1"/>
    <property type="molecule type" value="Genomic_DNA"/>
</dbReference>
<dbReference type="EMBL" id="CAJNOH010000010">
    <property type="protein sequence ID" value="CAF0744264.1"/>
    <property type="molecule type" value="Genomic_DNA"/>
</dbReference>
<dbReference type="GO" id="GO:0005524">
    <property type="term" value="F:ATP binding"/>
    <property type="evidence" value="ECO:0007669"/>
    <property type="project" value="UniProtKB-UniRule"/>
</dbReference>
<organism evidence="16 23">
    <name type="scientific">Rotaria sordida</name>
    <dbReference type="NCBI Taxonomy" id="392033"/>
    <lineage>
        <taxon>Eukaryota</taxon>
        <taxon>Metazoa</taxon>
        <taxon>Spiralia</taxon>
        <taxon>Gnathifera</taxon>
        <taxon>Rotifera</taxon>
        <taxon>Eurotatoria</taxon>
        <taxon>Bdelloidea</taxon>
        <taxon>Philodinida</taxon>
        <taxon>Philodinidae</taxon>
        <taxon>Rotaria</taxon>
    </lineage>
</organism>
<evidence type="ECO:0000313" key="18">
    <source>
        <dbReference type="EMBL" id="CAF1218804.1"/>
    </source>
</evidence>
<dbReference type="Proteomes" id="UP000663823">
    <property type="component" value="Unassembled WGS sequence"/>
</dbReference>
<dbReference type="SMART" id="SM00233">
    <property type="entry name" value="PH"/>
    <property type="match status" value="1"/>
</dbReference>
<evidence type="ECO:0000313" key="23">
    <source>
        <dbReference type="Proteomes" id="UP000663882"/>
    </source>
</evidence>
<evidence type="ECO:0000313" key="13">
    <source>
        <dbReference type="EMBL" id="CAF0744264.1"/>
    </source>
</evidence>
<dbReference type="Gene3D" id="2.30.29.30">
    <property type="entry name" value="Pleckstrin-homology domain (PH domain)/Phosphotyrosine-binding domain (PTB)"/>
    <property type="match status" value="1"/>
</dbReference>
<comment type="caution">
    <text evidence="16">The sequence shown here is derived from an EMBL/GenBank/DDBJ whole genome shotgun (WGS) entry which is preliminary data.</text>
</comment>
<feature type="domain" description="AGC-kinase C-terminal" evidence="12">
    <location>
        <begin position="428"/>
        <end position="502"/>
    </location>
</feature>
<keyword evidence="3" id="KW-0723">Serine/threonine-protein kinase</keyword>
<dbReference type="AlphaFoldDB" id="A0A813ZYP5"/>
<dbReference type="EC" id="2.7.11.1" evidence="2"/>
<dbReference type="Proteomes" id="UP000663882">
    <property type="component" value="Unassembled WGS sequence"/>
</dbReference>
<evidence type="ECO:0000256" key="1">
    <source>
        <dbReference type="ARBA" id="ARBA00006935"/>
    </source>
</evidence>
<dbReference type="InterPro" id="IPR011993">
    <property type="entry name" value="PH-like_dom_sf"/>
</dbReference>
<proteinExistence type="inferred from homology"/>
<gene>
    <name evidence="20" type="ORF">FNK824_LOCUS8235</name>
    <name evidence="21" type="ORF">JBS370_LOCUS11469</name>
    <name evidence="14" type="ORF">JXQ802_LOCUS9075</name>
    <name evidence="15" type="ORF">JXQ802_LOCUS9280</name>
    <name evidence="19" type="ORF">OTI717_LOCUS8918</name>
    <name evidence="13" type="ORF">PYM288_LOCUS1729</name>
    <name evidence="16" type="ORF">RFH988_LOCUS9191</name>
    <name evidence="17" type="ORF">SEV965_LOCUS15169</name>
    <name evidence="18" type="ORF">ZHD862_LOCUS23761</name>
</gene>
<dbReference type="InterPro" id="IPR008271">
    <property type="entry name" value="Ser/Thr_kinase_AS"/>
</dbReference>
<keyword evidence="6 9" id="KW-0547">Nucleotide-binding</keyword>
<dbReference type="EMBL" id="CAJNOL010000164">
    <property type="protein sequence ID" value="CAF0899427.1"/>
    <property type="molecule type" value="Genomic_DNA"/>
</dbReference>
<dbReference type="Proteomes" id="UP000663864">
    <property type="component" value="Unassembled WGS sequence"/>
</dbReference>
<keyword evidence="7" id="KW-0418">Kinase</keyword>
<dbReference type="EMBL" id="CAJNOT010001567">
    <property type="protein sequence ID" value="CAF1218804.1"/>
    <property type="molecule type" value="Genomic_DNA"/>
</dbReference>